<dbReference type="PANTHER" id="PTHR43861">
    <property type="entry name" value="TRANS-ACONITATE 2-METHYLTRANSFERASE-RELATED"/>
    <property type="match status" value="1"/>
</dbReference>
<dbReference type="EMBL" id="MWDB01000071">
    <property type="protein sequence ID" value="OQB39841.1"/>
    <property type="molecule type" value="Genomic_DNA"/>
</dbReference>
<organism evidence="1">
    <name type="scientific">candidate division CPR1 bacterium ADurb.Bin160</name>
    <dbReference type="NCBI Taxonomy" id="1852826"/>
    <lineage>
        <taxon>Bacteria</taxon>
        <taxon>candidate division CPR1</taxon>
    </lineage>
</organism>
<dbReference type="InterPro" id="IPR029063">
    <property type="entry name" value="SAM-dependent_MTases_sf"/>
</dbReference>
<proteinExistence type="predicted"/>
<dbReference type="GO" id="GO:0008168">
    <property type="term" value="F:methyltransferase activity"/>
    <property type="evidence" value="ECO:0007669"/>
    <property type="project" value="UniProtKB-KW"/>
</dbReference>
<dbReference type="GO" id="GO:0032259">
    <property type="term" value="P:methylation"/>
    <property type="evidence" value="ECO:0007669"/>
    <property type="project" value="UniProtKB-KW"/>
</dbReference>
<dbReference type="Gene3D" id="3.40.50.150">
    <property type="entry name" value="Vaccinia Virus protein VP39"/>
    <property type="match status" value="1"/>
</dbReference>
<keyword evidence="1" id="KW-0808">Transferase</keyword>
<gene>
    <name evidence="1" type="ORF">BWY04_01512</name>
</gene>
<keyword evidence="1" id="KW-0830">Ubiquinone</keyword>
<comment type="caution">
    <text evidence="1">The sequence shown here is derived from an EMBL/GenBank/DDBJ whole genome shotgun (WGS) entry which is preliminary data.</text>
</comment>
<evidence type="ECO:0000313" key="1">
    <source>
        <dbReference type="EMBL" id="OQB39841.1"/>
    </source>
</evidence>
<dbReference type="AlphaFoldDB" id="A0A1V5ZI14"/>
<sequence>MKSLEKPSIFYDKNITDMEKSEHRYEELYTSACDMLIKNNISLDEPIIDIGCGIGAFALYLKKFGFKKYVGIDFSKRRIDRAAERFPEYKFVCGNLVTDKIPKKVIKKGNVFVCFEVLEHIENDKEIIKCIPKNSLFIFSVPNISGHGHVRWFENQKQVENRYNDVLLFTEEKIQMIKKGKPHHKLFLFKTYTLENKC</sequence>
<dbReference type="PANTHER" id="PTHR43861:SF6">
    <property type="entry name" value="METHYLTRANSFERASE TYPE 11"/>
    <property type="match status" value="1"/>
</dbReference>
<reference evidence="1" key="1">
    <citation type="submission" date="2017-02" db="EMBL/GenBank/DDBJ databases">
        <title>Delving into the versatile metabolic prowess of the omnipresent phylum Bacteroidetes.</title>
        <authorList>
            <person name="Nobu M.K."/>
            <person name="Mei R."/>
            <person name="Narihiro T."/>
            <person name="Kuroda K."/>
            <person name="Liu W.-T."/>
        </authorList>
    </citation>
    <scope>NUCLEOTIDE SEQUENCE</scope>
    <source>
        <strain evidence="1">ADurb.Bin160</strain>
    </source>
</reference>
<name>A0A1V5ZI14_9BACT</name>
<keyword evidence="1" id="KW-0489">Methyltransferase</keyword>
<dbReference type="CDD" id="cd02440">
    <property type="entry name" value="AdoMet_MTases"/>
    <property type="match status" value="1"/>
</dbReference>
<dbReference type="Proteomes" id="UP000485621">
    <property type="component" value="Unassembled WGS sequence"/>
</dbReference>
<accession>A0A1V5ZI14</accession>
<dbReference type="Pfam" id="PF13489">
    <property type="entry name" value="Methyltransf_23"/>
    <property type="match status" value="1"/>
</dbReference>
<protein>
    <submittedName>
        <fullName evidence="1">Bifunctional 3-demethylubiquinone-9 3-methyltransferase/ 2-octaprenyl-6-hydroxy phenol methylase</fullName>
    </submittedName>
</protein>
<dbReference type="SUPFAM" id="SSF53335">
    <property type="entry name" value="S-adenosyl-L-methionine-dependent methyltransferases"/>
    <property type="match status" value="1"/>
</dbReference>